<reference evidence="11" key="1">
    <citation type="journal article" date="2019" name="Int. J. Syst. Evol. Microbiol.">
        <title>The Global Catalogue of Microorganisms (GCM) 10K type strain sequencing project: providing services to taxonomists for standard genome sequencing and annotation.</title>
        <authorList>
            <consortium name="The Broad Institute Genomics Platform"/>
            <consortium name="The Broad Institute Genome Sequencing Center for Infectious Disease"/>
            <person name="Wu L."/>
            <person name="Ma J."/>
        </authorList>
    </citation>
    <scope>NUCLEOTIDE SEQUENCE [LARGE SCALE GENOMIC DNA]</scope>
    <source>
        <strain evidence="11">TISTR 932</strain>
    </source>
</reference>
<dbReference type="EC" id="2.7.13.3" evidence="3"/>
<dbReference type="Gene3D" id="3.30.565.10">
    <property type="entry name" value="Histidine kinase-like ATPase, C-terminal domain"/>
    <property type="match status" value="1"/>
</dbReference>
<keyword evidence="4" id="KW-0597">Phosphoprotein</keyword>
<keyword evidence="7" id="KW-0902">Two-component regulatory system</keyword>
<protein>
    <recommendedName>
        <fullName evidence="3">histidine kinase</fullName>
        <ecNumber evidence="3">2.7.13.3</ecNumber>
    </recommendedName>
</protein>
<dbReference type="Proteomes" id="UP001597427">
    <property type="component" value="Unassembled WGS sequence"/>
</dbReference>
<dbReference type="EMBL" id="JBHUMO010000071">
    <property type="protein sequence ID" value="MFD2729924.1"/>
    <property type="molecule type" value="Genomic_DNA"/>
</dbReference>
<comment type="caution">
    <text evidence="10">The sequence shown here is derived from an EMBL/GenBank/DDBJ whole genome shotgun (WGS) entry which is preliminary data.</text>
</comment>
<dbReference type="InterPro" id="IPR003661">
    <property type="entry name" value="HisK_dim/P_dom"/>
</dbReference>
<dbReference type="SUPFAM" id="SSF47384">
    <property type="entry name" value="Homodimeric domain of signal transducing histidine kinase"/>
    <property type="match status" value="1"/>
</dbReference>
<dbReference type="PANTHER" id="PTHR45453">
    <property type="entry name" value="PHOSPHATE REGULON SENSOR PROTEIN PHOR"/>
    <property type="match status" value="1"/>
</dbReference>
<dbReference type="InterPro" id="IPR005467">
    <property type="entry name" value="His_kinase_dom"/>
</dbReference>
<keyword evidence="8" id="KW-0472">Membrane</keyword>
<keyword evidence="8" id="KW-0812">Transmembrane</keyword>
<dbReference type="CDD" id="cd00082">
    <property type="entry name" value="HisKA"/>
    <property type="match status" value="1"/>
</dbReference>
<comment type="catalytic activity">
    <reaction evidence="1">
        <text>ATP + protein L-histidine = ADP + protein N-phospho-L-histidine.</text>
        <dbReference type="EC" id="2.7.13.3"/>
    </reaction>
</comment>
<evidence type="ECO:0000313" key="10">
    <source>
        <dbReference type="EMBL" id="MFD2729924.1"/>
    </source>
</evidence>
<dbReference type="GO" id="GO:0016301">
    <property type="term" value="F:kinase activity"/>
    <property type="evidence" value="ECO:0007669"/>
    <property type="project" value="UniProtKB-KW"/>
</dbReference>
<evidence type="ECO:0000256" key="7">
    <source>
        <dbReference type="ARBA" id="ARBA00023012"/>
    </source>
</evidence>
<dbReference type="PRINTS" id="PR00344">
    <property type="entry name" value="BCTRLSENSOR"/>
</dbReference>
<keyword evidence="6 10" id="KW-0418">Kinase</keyword>
<feature type="domain" description="Histidine kinase" evidence="9">
    <location>
        <begin position="223"/>
        <end position="442"/>
    </location>
</feature>
<dbReference type="InterPro" id="IPR050351">
    <property type="entry name" value="BphY/WalK/GraS-like"/>
</dbReference>
<dbReference type="SUPFAM" id="SSF55874">
    <property type="entry name" value="ATPase domain of HSP90 chaperone/DNA topoisomerase II/histidine kinase"/>
    <property type="match status" value="1"/>
</dbReference>
<sequence length="453" mass="51546">MNKELSKKHRIRFFFMNVFAFACIFFALGLIVLNVLNLSAYRETDDILKATTLRSPIVQLELERYEQHDPSYNNRMNGAATPFRGGMSNNFNTQVILWSKEGEILNTDTLGGRFTQFQNLSLNPNSLDTIDSIEIQDTASENTAAFHSITLKNTSTANEDVAYIQVLANTNQIRSAMANFQVILILCMVLFWFLSIGVSYYLSSLSMKPILASWKQQQEFVENASHELRTPLTIIQNSLQHLFTKPTHTIIDESESIAQALTETRRLTGLTNDLLVIARNDSNQQTLHAEQIFIQPFLQELVKPFQEMAQLDQKVFLYESTVSSDATWIFDEKKIHQVMVILLDNALKYTNSGDTVKLISTLHAKEWQIDVQNTGPSISDDDKKHIFDRFYREDRSRSKETGGYGLGLAIAKQIVTEHRGTILIKDVQPKGVCFQVKLPKHALKEALSKKKNN</sequence>
<evidence type="ECO:0000256" key="3">
    <source>
        <dbReference type="ARBA" id="ARBA00012438"/>
    </source>
</evidence>
<evidence type="ECO:0000256" key="2">
    <source>
        <dbReference type="ARBA" id="ARBA00004370"/>
    </source>
</evidence>
<evidence type="ECO:0000256" key="6">
    <source>
        <dbReference type="ARBA" id="ARBA00022777"/>
    </source>
</evidence>
<evidence type="ECO:0000256" key="1">
    <source>
        <dbReference type="ARBA" id="ARBA00000085"/>
    </source>
</evidence>
<dbReference type="InterPro" id="IPR003594">
    <property type="entry name" value="HATPase_dom"/>
</dbReference>
<keyword evidence="11" id="KW-1185">Reference proteome</keyword>
<evidence type="ECO:0000256" key="5">
    <source>
        <dbReference type="ARBA" id="ARBA00022679"/>
    </source>
</evidence>
<dbReference type="Gene3D" id="1.10.287.130">
    <property type="match status" value="1"/>
</dbReference>
<name>A0ABW5TLY8_9ENTE</name>
<dbReference type="SMART" id="SM00387">
    <property type="entry name" value="HATPase_c"/>
    <property type="match status" value="1"/>
</dbReference>
<feature type="transmembrane region" description="Helical" evidence="8">
    <location>
        <begin position="12"/>
        <end position="36"/>
    </location>
</feature>
<evidence type="ECO:0000256" key="4">
    <source>
        <dbReference type="ARBA" id="ARBA00022553"/>
    </source>
</evidence>
<keyword evidence="5" id="KW-0808">Transferase</keyword>
<dbReference type="CDD" id="cd00075">
    <property type="entry name" value="HATPase"/>
    <property type="match status" value="1"/>
</dbReference>
<dbReference type="PROSITE" id="PS51257">
    <property type="entry name" value="PROKAR_LIPOPROTEIN"/>
    <property type="match status" value="1"/>
</dbReference>
<dbReference type="PANTHER" id="PTHR45453:SF1">
    <property type="entry name" value="PHOSPHATE REGULON SENSOR PROTEIN PHOR"/>
    <property type="match status" value="1"/>
</dbReference>
<dbReference type="InterPro" id="IPR004358">
    <property type="entry name" value="Sig_transdc_His_kin-like_C"/>
</dbReference>
<evidence type="ECO:0000313" key="11">
    <source>
        <dbReference type="Proteomes" id="UP001597427"/>
    </source>
</evidence>
<comment type="subcellular location">
    <subcellularLocation>
        <location evidence="2">Membrane</location>
    </subcellularLocation>
</comment>
<dbReference type="SMART" id="SM00388">
    <property type="entry name" value="HisKA"/>
    <property type="match status" value="1"/>
</dbReference>
<feature type="transmembrane region" description="Helical" evidence="8">
    <location>
        <begin position="180"/>
        <end position="202"/>
    </location>
</feature>
<keyword evidence="8" id="KW-1133">Transmembrane helix</keyword>
<dbReference type="Pfam" id="PF00512">
    <property type="entry name" value="HisKA"/>
    <property type="match status" value="1"/>
</dbReference>
<dbReference type="InterPro" id="IPR036890">
    <property type="entry name" value="HATPase_C_sf"/>
</dbReference>
<gene>
    <name evidence="10" type="ORF">ACFSR0_11120</name>
</gene>
<dbReference type="InterPro" id="IPR036097">
    <property type="entry name" value="HisK_dim/P_sf"/>
</dbReference>
<proteinExistence type="predicted"/>
<evidence type="ECO:0000256" key="8">
    <source>
        <dbReference type="SAM" id="Phobius"/>
    </source>
</evidence>
<dbReference type="RefSeq" id="WP_379982723.1">
    <property type="nucleotide sequence ID" value="NZ_JBHUMO010000071.1"/>
</dbReference>
<dbReference type="Pfam" id="PF02518">
    <property type="entry name" value="HATPase_c"/>
    <property type="match status" value="1"/>
</dbReference>
<dbReference type="PROSITE" id="PS50109">
    <property type="entry name" value="HIS_KIN"/>
    <property type="match status" value="1"/>
</dbReference>
<organism evidence="10 11">
    <name type="scientific">Enterococcus camelliae</name>
    <dbReference type="NCBI Taxonomy" id="453959"/>
    <lineage>
        <taxon>Bacteria</taxon>
        <taxon>Bacillati</taxon>
        <taxon>Bacillota</taxon>
        <taxon>Bacilli</taxon>
        <taxon>Lactobacillales</taxon>
        <taxon>Enterococcaceae</taxon>
        <taxon>Enterococcus</taxon>
    </lineage>
</organism>
<evidence type="ECO:0000259" key="9">
    <source>
        <dbReference type="PROSITE" id="PS50109"/>
    </source>
</evidence>
<accession>A0ABW5TLY8</accession>